<comment type="caution">
    <text evidence="1">The sequence shown here is derived from an EMBL/GenBank/DDBJ whole genome shotgun (WGS) entry which is preliminary data.</text>
</comment>
<keyword evidence="2" id="KW-1185">Reference proteome</keyword>
<dbReference type="EMBL" id="JAYMGO010000005">
    <property type="protein sequence ID" value="KAL1274636.1"/>
    <property type="molecule type" value="Genomic_DNA"/>
</dbReference>
<organism evidence="1 2">
    <name type="scientific">Cirrhinus molitorella</name>
    <name type="common">mud carp</name>
    <dbReference type="NCBI Taxonomy" id="172907"/>
    <lineage>
        <taxon>Eukaryota</taxon>
        <taxon>Metazoa</taxon>
        <taxon>Chordata</taxon>
        <taxon>Craniata</taxon>
        <taxon>Vertebrata</taxon>
        <taxon>Euteleostomi</taxon>
        <taxon>Actinopterygii</taxon>
        <taxon>Neopterygii</taxon>
        <taxon>Teleostei</taxon>
        <taxon>Ostariophysi</taxon>
        <taxon>Cypriniformes</taxon>
        <taxon>Cyprinidae</taxon>
        <taxon>Labeoninae</taxon>
        <taxon>Labeonini</taxon>
        <taxon>Cirrhinus</taxon>
    </lineage>
</organism>
<gene>
    <name evidence="1" type="ORF">QQF64_027450</name>
</gene>
<name>A0ABR3NCT9_9TELE</name>
<reference evidence="1 2" key="1">
    <citation type="submission" date="2023-09" db="EMBL/GenBank/DDBJ databases">
        <authorList>
            <person name="Wang M."/>
        </authorList>
    </citation>
    <scope>NUCLEOTIDE SEQUENCE [LARGE SCALE GENOMIC DNA]</scope>
    <source>
        <strain evidence="1">GT-2023</strain>
        <tissue evidence="1">Liver</tissue>
    </source>
</reference>
<accession>A0ABR3NCT9</accession>
<evidence type="ECO:0000313" key="2">
    <source>
        <dbReference type="Proteomes" id="UP001558613"/>
    </source>
</evidence>
<dbReference type="Proteomes" id="UP001558613">
    <property type="component" value="Unassembled WGS sequence"/>
</dbReference>
<evidence type="ECO:0000313" key="1">
    <source>
        <dbReference type="EMBL" id="KAL1274636.1"/>
    </source>
</evidence>
<proteinExistence type="predicted"/>
<protein>
    <submittedName>
        <fullName evidence="1">Uncharacterized protein</fullName>
    </submittedName>
</protein>
<sequence length="69" mass="8020">MRTLKAERRRERQLFIYTTTTTIPCDAARMRTTLPNQCRPQPSIMLLRNKSYPKICKENATGAAWSETC</sequence>